<keyword evidence="4" id="KW-1185">Reference proteome</keyword>
<name>A0ABR1N8Y3_9PEZI</name>
<feature type="region of interest" description="Disordered" evidence="1">
    <location>
        <begin position="641"/>
        <end position="686"/>
    </location>
</feature>
<organism evidence="3 4">
    <name type="scientific">Phyllosticta paracitricarpa</name>
    <dbReference type="NCBI Taxonomy" id="2016321"/>
    <lineage>
        <taxon>Eukaryota</taxon>
        <taxon>Fungi</taxon>
        <taxon>Dikarya</taxon>
        <taxon>Ascomycota</taxon>
        <taxon>Pezizomycotina</taxon>
        <taxon>Dothideomycetes</taxon>
        <taxon>Dothideomycetes incertae sedis</taxon>
        <taxon>Botryosphaeriales</taxon>
        <taxon>Phyllostictaceae</taxon>
        <taxon>Phyllosticta</taxon>
    </lineage>
</organism>
<feature type="compositionally biased region" description="Acidic residues" evidence="1">
    <location>
        <begin position="580"/>
        <end position="590"/>
    </location>
</feature>
<comment type="caution">
    <text evidence="3">The sequence shown here is derived from an EMBL/GenBank/DDBJ whole genome shotgun (WGS) entry which is preliminary data.</text>
</comment>
<feature type="compositionally biased region" description="Basic and acidic residues" evidence="1">
    <location>
        <begin position="641"/>
        <end position="650"/>
    </location>
</feature>
<feature type="compositionally biased region" description="Acidic residues" evidence="1">
    <location>
        <begin position="259"/>
        <end position="280"/>
    </location>
</feature>
<evidence type="ECO:0000259" key="2">
    <source>
        <dbReference type="Pfam" id="PF24054"/>
    </source>
</evidence>
<protein>
    <recommendedName>
        <fullName evidence="2">DUF7357 domain-containing protein</fullName>
    </recommendedName>
</protein>
<dbReference type="EMBL" id="JBBPBF010000016">
    <property type="protein sequence ID" value="KAK7610917.1"/>
    <property type="molecule type" value="Genomic_DNA"/>
</dbReference>
<dbReference type="InterPro" id="IPR055781">
    <property type="entry name" value="DUF7357"/>
</dbReference>
<dbReference type="Proteomes" id="UP001367316">
    <property type="component" value="Unassembled WGS sequence"/>
</dbReference>
<evidence type="ECO:0000256" key="1">
    <source>
        <dbReference type="SAM" id="MobiDB-lite"/>
    </source>
</evidence>
<feature type="compositionally biased region" description="Low complexity" evidence="1">
    <location>
        <begin position="509"/>
        <end position="521"/>
    </location>
</feature>
<gene>
    <name evidence="3" type="ORF">JOL62DRAFT_575049</name>
</gene>
<feature type="compositionally biased region" description="Pro residues" evidence="1">
    <location>
        <begin position="125"/>
        <end position="140"/>
    </location>
</feature>
<feature type="compositionally biased region" description="Basic and acidic residues" evidence="1">
    <location>
        <begin position="552"/>
        <end position="566"/>
    </location>
</feature>
<feature type="domain" description="DUF7357" evidence="2">
    <location>
        <begin position="1"/>
        <end position="131"/>
    </location>
</feature>
<proteinExistence type="predicted"/>
<dbReference type="Pfam" id="PF24054">
    <property type="entry name" value="DUF7357"/>
    <property type="match status" value="1"/>
</dbReference>
<feature type="region of interest" description="Disordered" evidence="1">
    <location>
        <begin position="548"/>
        <end position="606"/>
    </location>
</feature>
<feature type="region of interest" description="Disordered" evidence="1">
    <location>
        <begin position="696"/>
        <end position="715"/>
    </location>
</feature>
<feature type="region of interest" description="Disordered" evidence="1">
    <location>
        <begin position="108"/>
        <end position="173"/>
    </location>
</feature>
<evidence type="ECO:0000313" key="3">
    <source>
        <dbReference type="EMBL" id="KAK7610917.1"/>
    </source>
</evidence>
<feature type="compositionally biased region" description="Basic and acidic residues" evidence="1">
    <location>
        <begin position="146"/>
        <end position="159"/>
    </location>
</feature>
<feature type="region of interest" description="Disordered" evidence="1">
    <location>
        <begin position="816"/>
        <end position="861"/>
    </location>
</feature>
<feature type="compositionally biased region" description="Low complexity" evidence="1">
    <location>
        <begin position="287"/>
        <end position="300"/>
    </location>
</feature>
<feature type="compositionally biased region" description="Polar residues" evidence="1">
    <location>
        <begin position="332"/>
        <end position="349"/>
    </location>
</feature>
<evidence type="ECO:0000313" key="4">
    <source>
        <dbReference type="Proteomes" id="UP001367316"/>
    </source>
</evidence>
<feature type="region of interest" description="Disordered" evidence="1">
    <location>
        <begin position="465"/>
        <end position="486"/>
    </location>
</feature>
<feature type="region of interest" description="Disordered" evidence="1">
    <location>
        <begin position="498"/>
        <end position="532"/>
    </location>
</feature>
<feature type="region of interest" description="Disordered" evidence="1">
    <location>
        <begin position="210"/>
        <end position="402"/>
    </location>
</feature>
<reference evidence="3 4" key="1">
    <citation type="submission" date="2024-04" db="EMBL/GenBank/DDBJ databases">
        <title>Phyllosticta paracitricarpa is synonymous to the EU quarantine fungus P. citricarpa based on phylogenomic analyses.</title>
        <authorList>
            <consortium name="Lawrence Berkeley National Laboratory"/>
            <person name="Van ingen-buijs V.A."/>
            <person name="Van westerhoven A.C."/>
            <person name="Haridas S."/>
            <person name="Skiadas P."/>
            <person name="Martin F."/>
            <person name="Groenewald J.Z."/>
            <person name="Crous P.W."/>
            <person name="Seidl M.F."/>
        </authorList>
    </citation>
    <scope>NUCLEOTIDE SEQUENCE [LARGE SCALE GENOMIC DNA]</scope>
    <source>
        <strain evidence="3 4">CBS 141358</strain>
    </source>
</reference>
<accession>A0ABR1N8Y3</accession>
<sequence length="861" mass="95234">MRLKLTVKRHRLPSIDLLWAITDDKSKKASTVAALLEDVNAVIPLETEDWGLDDYVVELGDFEALHFQNIAAIFSNDDHVTIRPLSTVDRRVRYLTGRDQINAAGQHLLDGLPFGKPDLRKPDRPPVNIPPPKNPLPLDPGPALLEGRRREEYSSHDNEQPLSRLRPPNKRRRLMPRLDKGVHFDNDQRLPGNEANNEQALVALLSDADTEEEFQPGETTREESDSDSTSDNESITSHSDVDDDQVAPQATSPLSADSSSDESDSDSESSSDESSSDESDSNVPTKQDQPSSSSTSSSDEISSDSEPEQASSKPKANPFQLKADTLGARTIGGSTNYGYSRNSKPTVNDGSEFVPDLLRESNSGHGIHAPPGGGMQKTQTRNRRRRDQKLLRRLQGDGVLPPTATLATLREFQSYTDVSFRPTVDQDSVPLAEDAVEWEAARNAEDGNYADADANAIADLERNAAQSENEVDNEASANSGKGQDVQLERLRRKLLGDLESMDVDQSQPASSTTTSTVADATPGKPAGLKSRRARIDLASTRRHLFSALGVRAPRDKEEEDKLRESYKQASAPRKVKEPQPEPEVEEDEQYTPDPTSDSYKAKLEVTAFECTNPDNVEQISAPPYPFEQRWDPALLKYCDDDRVDRVEGPRGKKRKRKNKRQSETYEDEAAENEVSLNYDEEQGDGAAESQLLQEEHDANETEDLPLPPADLTTLKGLEKDDVAPGTVIVYQRMEFSADTGWTPSLVQRTAEVIDGDDFGVRLLLAKRDRAQKEVQYDWKGKRLYEKFEMEHDDEENPNVVECPLMELIDPKVVRAAPHTSSADATEGISVDNVKEASQDEVLDEGSATGGRSKGIEANGDE</sequence>